<evidence type="ECO:0000256" key="6">
    <source>
        <dbReference type="ARBA" id="ARBA00023242"/>
    </source>
</evidence>
<evidence type="ECO:0000256" key="4">
    <source>
        <dbReference type="ARBA" id="ARBA00023125"/>
    </source>
</evidence>
<dbReference type="Proteomes" id="UP001281761">
    <property type="component" value="Unassembled WGS sequence"/>
</dbReference>
<name>A0ABQ9XRQ5_9EUKA</name>
<dbReference type="PANTHER" id="PTHR13421">
    <property type="entry name" value="SNRNA-ACTIVATING PROTEIN COMPLEX SUBUNIT 3"/>
    <property type="match status" value="1"/>
</dbReference>
<evidence type="ECO:0000256" key="3">
    <source>
        <dbReference type="ARBA" id="ARBA00023015"/>
    </source>
</evidence>
<dbReference type="EMBL" id="JARBJD010000081">
    <property type="protein sequence ID" value="KAK2954198.1"/>
    <property type="molecule type" value="Genomic_DNA"/>
</dbReference>
<keyword evidence="5" id="KW-0804">Transcription</keyword>
<protein>
    <submittedName>
        <fullName evidence="7">snRNA-activating protein complex subunit 3</fullName>
    </submittedName>
</protein>
<evidence type="ECO:0000313" key="7">
    <source>
        <dbReference type="EMBL" id="KAK2954198.1"/>
    </source>
</evidence>
<comment type="similarity">
    <text evidence="2">Belongs to the SNAPC3/SRD2 family.</text>
</comment>
<keyword evidence="3" id="KW-0805">Transcription regulation</keyword>
<keyword evidence="6" id="KW-0539">Nucleus</keyword>
<reference evidence="7 8" key="1">
    <citation type="journal article" date="2022" name="bioRxiv">
        <title>Genomics of Preaxostyla Flagellates Illuminates Evolutionary Transitions and the Path Towards Mitochondrial Loss.</title>
        <authorList>
            <person name="Novak L.V.F."/>
            <person name="Treitli S.C."/>
            <person name="Pyrih J."/>
            <person name="Halakuc P."/>
            <person name="Pipaliya S.V."/>
            <person name="Vacek V."/>
            <person name="Brzon O."/>
            <person name="Soukal P."/>
            <person name="Eme L."/>
            <person name="Dacks J.B."/>
            <person name="Karnkowska A."/>
            <person name="Elias M."/>
            <person name="Hampl V."/>
        </authorList>
    </citation>
    <scope>NUCLEOTIDE SEQUENCE [LARGE SCALE GENOMIC DNA]</scope>
    <source>
        <strain evidence="7">NAU3</strain>
        <tissue evidence="7">Gut</tissue>
    </source>
</reference>
<comment type="subcellular location">
    <subcellularLocation>
        <location evidence="1">Nucleus</location>
    </subcellularLocation>
</comment>
<sequence>MALRTYVSLKSFQDALTEAIPRFEEDFIPEGWSQDQASLDCSQYVQRSRKQVIEDAISTIIEEEIQSRIYDQQFDPVENSLKAQQLAMEDNRPCQLSCWDYFRRRNRKEVKSTRGFKQINYIASMMKEPTNPADMRQIAPNEVILTVSLYNPNKQLKQQEFHVLGSQVLTDLRDRLYCLADYLYDTSPIRPAFFLIENTFYNDSRSGQTQDYSEPIMRWLEQDDRNLRPGLGAFATRPMEQTTFLDLNIKIGQPYLYVHQGNCEHTIVFSEARIISPDDVQDANLYPRHIFQAKIRRRKCKICDIFPARCVTYSDRMATDDPYFYCDHCYRPLHYTSDNRLLFTDFETFPYYHE</sequence>
<comment type="caution">
    <text evidence="7">The sequence shown here is derived from an EMBL/GenBank/DDBJ whole genome shotgun (WGS) entry which is preliminary data.</text>
</comment>
<organism evidence="7 8">
    <name type="scientific">Blattamonas nauphoetae</name>
    <dbReference type="NCBI Taxonomy" id="2049346"/>
    <lineage>
        <taxon>Eukaryota</taxon>
        <taxon>Metamonada</taxon>
        <taxon>Preaxostyla</taxon>
        <taxon>Oxymonadida</taxon>
        <taxon>Blattamonas</taxon>
    </lineage>
</organism>
<evidence type="ECO:0000256" key="5">
    <source>
        <dbReference type="ARBA" id="ARBA00023163"/>
    </source>
</evidence>
<accession>A0ABQ9XRQ5</accession>
<evidence type="ECO:0000256" key="2">
    <source>
        <dbReference type="ARBA" id="ARBA00010410"/>
    </source>
</evidence>
<gene>
    <name evidence="7" type="ORF">BLNAU_10853</name>
</gene>
<evidence type="ECO:0000256" key="1">
    <source>
        <dbReference type="ARBA" id="ARBA00004123"/>
    </source>
</evidence>
<proteinExistence type="inferred from homology"/>
<keyword evidence="4" id="KW-0238">DNA-binding</keyword>
<evidence type="ECO:0000313" key="8">
    <source>
        <dbReference type="Proteomes" id="UP001281761"/>
    </source>
</evidence>
<dbReference type="PANTHER" id="PTHR13421:SF16">
    <property type="entry name" value="SNRNA-ACTIVATING PROTEIN COMPLEX SUBUNIT 3"/>
    <property type="match status" value="1"/>
</dbReference>
<dbReference type="InterPro" id="IPR022042">
    <property type="entry name" value="snRNA-activating_su3"/>
</dbReference>
<keyword evidence="8" id="KW-1185">Reference proteome</keyword>
<dbReference type="Pfam" id="PF12251">
    <property type="entry name" value="SNAPC3"/>
    <property type="match status" value="1"/>
</dbReference>